<comment type="caution">
    <text evidence="1">The sequence shown here is derived from an EMBL/GenBank/DDBJ whole genome shotgun (WGS) entry which is preliminary data.</text>
</comment>
<protein>
    <submittedName>
        <fullName evidence="1">Uncharacterized protein</fullName>
    </submittedName>
</protein>
<name>A0A2A5T5M8_9GAMM</name>
<dbReference type="EMBL" id="NBYY01000009">
    <property type="protein sequence ID" value="PCS23509.1"/>
    <property type="molecule type" value="Genomic_DNA"/>
</dbReference>
<keyword evidence="2" id="KW-1185">Reference proteome</keyword>
<organism evidence="1 2">
    <name type="scientific">Candidatus Enterovibrio escicola</name>
    <dbReference type="NCBI Taxonomy" id="1927127"/>
    <lineage>
        <taxon>Bacteria</taxon>
        <taxon>Pseudomonadati</taxon>
        <taxon>Pseudomonadota</taxon>
        <taxon>Gammaproteobacteria</taxon>
        <taxon>Vibrionales</taxon>
        <taxon>Vibrionaceae</taxon>
        <taxon>Enterovibrio</taxon>
    </lineage>
</organism>
<proteinExistence type="predicted"/>
<evidence type="ECO:0000313" key="1">
    <source>
        <dbReference type="EMBL" id="PCS23509.1"/>
    </source>
</evidence>
<dbReference type="AlphaFoldDB" id="A0A2A5T5M8"/>
<sequence>MPSPYETNDFIQTIKSGLGHLVRFLYVTQVILTSSVKKKAFVNASI</sequence>
<dbReference type="Proteomes" id="UP000219020">
    <property type="component" value="Unassembled WGS sequence"/>
</dbReference>
<evidence type="ECO:0000313" key="2">
    <source>
        <dbReference type="Proteomes" id="UP000219020"/>
    </source>
</evidence>
<reference evidence="2" key="1">
    <citation type="submission" date="2017-04" db="EMBL/GenBank/DDBJ databases">
        <title>Genome evolution of the luminous symbionts of deep sea anglerfish.</title>
        <authorList>
            <person name="Hendry T.A."/>
        </authorList>
    </citation>
    <scope>NUCLEOTIDE SEQUENCE [LARGE SCALE GENOMIC DNA]</scope>
</reference>
<accession>A0A2A5T5M8</accession>
<gene>
    <name evidence="1" type="ORF">BTN49_0477</name>
</gene>